<protein>
    <submittedName>
        <fullName evidence="1">Predicted protein</fullName>
    </submittedName>
</protein>
<dbReference type="SUPFAM" id="SSF111126">
    <property type="entry name" value="Ligand-binding domain in the NO signalling and Golgi transport"/>
    <property type="match status" value="1"/>
</dbReference>
<dbReference type="AlphaFoldDB" id="A9U1W0"/>
<proteinExistence type="predicted"/>
<name>A9U1W0_PHYPA</name>
<sequence>MEPLCVNSSLTMKRLMRLTSSLTPYKAAARVFCEWRFECSETRIFRGYNIGARLVDDFLVKANITKCTNFRETAEVISKGIQLPKKTQMQLALHNPKKKGTSSLNLMLLKVVIHVSSAESETAESRFKSCFVTSFDVLMRHINALSLSSSLNGTSDNGAWRVRMGEGALGVEGGGMGICNDILDR</sequence>
<accession>A9U1W0</accession>
<reference evidence="1" key="1">
    <citation type="journal article" date="2008" name="Science">
        <title>The Physcomitrella genome reveals evolutionary insights into the conquest of land by plants.</title>
        <authorList>
            <person name="Rensing S."/>
            <person name="Lang D."/>
            <person name="Zimmer A."/>
            <person name="Terry A."/>
            <person name="Salamov A."/>
            <person name="Shapiro H."/>
            <person name="Nishiyama T."/>
            <person name="Perroud P.-F."/>
            <person name="Lindquist E."/>
            <person name="Kamisugi Y."/>
            <person name="Tanahashi T."/>
            <person name="Sakakibara K."/>
            <person name="Fujita T."/>
            <person name="Oishi K."/>
            <person name="Shin-I T."/>
            <person name="Kuroki Y."/>
            <person name="Toyoda A."/>
            <person name="Suzuki Y."/>
            <person name="Hashimoto A."/>
            <person name="Yamaguchi K."/>
            <person name="Sugano A."/>
            <person name="Kohara Y."/>
            <person name="Fujiyama A."/>
            <person name="Anterola A."/>
            <person name="Aoki S."/>
            <person name="Ashton N."/>
            <person name="Barbazuk W.B."/>
            <person name="Barker E."/>
            <person name="Bennetzen J."/>
            <person name="Bezanilla M."/>
            <person name="Blankenship R."/>
            <person name="Cho S.H."/>
            <person name="Dutcher S."/>
            <person name="Estelle M."/>
            <person name="Fawcett J.A."/>
            <person name="Gundlach H."/>
            <person name="Hanada K."/>
            <person name="Heyl A."/>
            <person name="Hicks K.A."/>
            <person name="Hugh J."/>
            <person name="Lohr M."/>
            <person name="Mayer K."/>
            <person name="Melkozernov A."/>
            <person name="Murata T."/>
            <person name="Nelson D."/>
            <person name="Pils B."/>
            <person name="Prigge M."/>
            <person name="Reiss B."/>
            <person name="Renner T."/>
            <person name="Rombauts S."/>
            <person name="Rushton P."/>
            <person name="Sanderfoot A."/>
            <person name="Schween G."/>
            <person name="Shiu S.-H."/>
            <person name="Stueber K."/>
            <person name="Theodoulou F.L."/>
            <person name="Tu H."/>
            <person name="Van de Peer Y."/>
            <person name="Verrier P.J."/>
            <person name="Waters E."/>
            <person name="Wood A."/>
            <person name="Yang L."/>
            <person name="Cove D."/>
            <person name="Cuming A."/>
            <person name="Hasebe M."/>
            <person name="Lucas S."/>
            <person name="Mishler D.B."/>
            <person name="Reski R."/>
            <person name="Grigoriev I."/>
            <person name="Quatrano R.S."/>
            <person name="Boore J.L."/>
        </authorList>
    </citation>
    <scope>NUCLEOTIDE SEQUENCE [LARGE SCALE GENOMIC DNA]</scope>
</reference>
<dbReference type="Gene3D" id="3.30.1380.20">
    <property type="entry name" value="Trafficking protein particle complex subunit 3"/>
    <property type="match status" value="1"/>
</dbReference>
<dbReference type="EMBL" id="DS545310">
    <property type="protein sequence ID" value="EDQ50360.1"/>
    <property type="molecule type" value="Genomic_DNA"/>
</dbReference>
<gene>
    <name evidence="1" type="ORF">PHYPADRAFT_100501</name>
</gene>
<evidence type="ECO:0000313" key="1">
    <source>
        <dbReference type="EMBL" id="EDQ50360.1"/>
    </source>
</evidence>
<dbReference type="InterPro" id="IPR024096">
    <property type="entry name" value="NO_sig/Golgi_transp_ligand-bd"/>
</dbReference>
<organism>
    <name type="scientific">Physcomitrium patens</name>
    <name type="common">Spreading-leaved earth moss</name>
    <name type="synonym">Physcomitrella patens</name>
    <dbReference type="NCBI Taxonomy" id="3218"/>
    <lineage>
        <taxon>Eukaryota</taxon>
        <taxon>Viridiplantae</taxon>
        <taxon>Streptophyta</taxon>
        <taxon>Embryophyta</taxon>
        <taxon>Bryophyta</taxon>
        <taxon>Bryophytina</taxon>
        <taxon>Bryopsida</taxon>
        <taxon>Funariidae</taxon>
        <taxon>Funariales</taxon>
        <taxon>Funariaceae</taxon>
        <taxon>Physcomitrium</taxon>
    </lineage>
</organism>